<comment type="caution">
    <text evidence="2">The sequence shown here is derived from an EMBL/GenBank/DDBJ whole genome shotgun (WGS) entry which is preliminary data.</text>
</comment>
<dbReference type="InterPro" id="IPR043901">
    <property type="entry name" value="DUF5787"/>
</dbReference>
<gene>
    <name evidence="2" type="ORF">ACFQJ4_08790</name>
</gene>
<evidence type="ECO:0000256" key="1">
    <source>
        <dbReference type="SAM" id="MobiDB-lite"/>
    </source>
</evidence>
<dbReference type="AlphaFoldDB" id="A0ABD5ZQ73"/>
<dbReference type="Proteomes" id="UP001596398">
    <property type="component" value="Unassembled WGS sequence"/>
</dbReference>
<evidence type="ECO:0000313" key="2">
    <source>
        <dbReference type="EMBL" id="MFC7235407.1"/>
    </source>
</evidence>
<reference evidence="2 3" key="1">
    <citation type="journal article" date="2019" name="Int. J. Syst. Evol. Microbiol.">
        <title>The Global Catalogue of Microorganisms (GCM) 10K type strain sequencing project: providing services to taxonomists for standard genome sequencing and annotation.</title>
        <authorList>
            <consortium name="The Broad Institute Genomics Platform"/>
            <consortium name="The Broad Institute Genome Sequencing Center for Infectious Disease"/>
            <person name="Wu L."/>
            <person name="Ma J."/>
        </authorList>
    </citation>
    <scope>NUCLEOTIDE SEQUENCE [LARGE SCALE GENOMIC DNA]</scope>
    <source>
        <strain evidence="2 3">DT85</strain>
    </source>
</reference>
<organism evidence="2 3">
    <name type="scientific">Halosegnis marinus</name>
    <dbReference type="NCBI Taxonomy" id="3034023"/>
    <lineage>
        <taxon>Archaea</taxon>
        <taxon>Methanobacteriati</taxon>
        <taxon>Methanobacteriota</taxon>
        <taxon>Stenosarchaea group</taxon>
        <taxon>Halobacteria</taxon>
        <taxon>Halobacteriales</taxon>
        <taxon>Natronomonadaceae</taxon>
        <taxon>Halosegnis</taxon>
    </lineage>
</organism>
<dbReference type="RefSeq" id="WP_276233535.1">
    <property type="nucleotide sequence ID" value="NZ_CP119802.1"/>
</dbReference>
<dbReference type="GeneID" id="79267100"/>
<dbReference type="EMBL" id="JBHTAP010000001">
    <property type="protein sequence ID" value="MFC7235407.1"/>
    <property type="molecule type" value="Genomic_DNA"/>
</dbReference>
<dbReference type="Pfam" id="PF19100">
    <property type="entry name" value="DUF5787"/>
    <property type="match status" value="1"/>
</dbReference>
<protein>
    <submittedName>
        <fullName evidence="2">DUF5787 family protein</fullName>
    </submittedName>
</protein>
<proteinExistence type="predicted"/>
<name>A0ABD5ZQ73_9EURY</name>
<accession>A0ABD5ZQ73</accession>
<sequence length="314" mass="34108">MREFGFELAVCAGLESEGELVSRQLAGGVHGSRVMDTVVVEPGPGFDARTRITERSIPHRLLESDLGAGTARRPSEAVGSSGYASAAVEAGVDCGYLERERRGGQAYVRATARYPDDWFASLTGVENKPDLGRPGDLELQLRKDVSLALFDRVWLATASHVTGAHLNRIPPEVGVWRVDPDTGERETVREATPLDADGPGIEVVDEHPGRTEIRPVDADTKARYRRRVAERAYGKGWRVPFPDCPHVEERSVAGVGGLAYCTRQERYVRPADACGAEGTGPEVDIDARRAEGSPWVRDPAGAKRTQAGLDFYSS</sequence>
<evidence type="ECO:0000313" key="3">
    <source>
        <dbReference type="Proteomes" id="UP001596398"/>
    </source>
</evidence>
<keyword evidence="3" id="KW-1185">Reference proteome</keyword>
<feature type="region of interest" description="Disordered" evidence="1">
    <location>
        <begin position="273"/>
        <end position="301"/>
    </location>
</feature>